<dbReference type="InterPro" id="IPR050569">
    <property type="entry name" value="TAAR"/>
</dbReference>
<keyword evidence="2" id="KW-1003">Cell membrane</keyword>
<evidence type="ECO:0000256" key="4">
    <source>
        <dbReference type="ARBA" id="ARBA00022989"/>
    </source>
</evidence>
<name>A0ABN8MFZ2_9CNID</name>
<evidence type="ECO:0000256" key="3">
    <source>
        <dbReference type="ARBA" id="ARBA00022692"/>
    </source>
</evidence>
<feature type="domain" description="G-protein coupled receptors family 1 profile" evidence="10">
    <location>
        <begin position="19"/>
        <end position="252"/>
    </location>
</feature>
<dbReference type="SUPFAM" id="SSF81321">
    <property type="entry name" value="Family A G protein-coupled receptor-like"/>
    <property type="match status" value="1"/>
</dbReference>
<gene>
    <name evidence="11" type="ORF">PEVE_00031626</name>
</gene>
<evidence type="ECO:0000256" key="6">
    <source>
        <dbReference type="ARBA" id="ARBA00023136"/>
    </source>
</evidence>
<dbReference type="Pfam" id="PF00001">
    <property type="entry name" value="7tm_1"/>
    <property type="match status" value="1"/>
</dbReference>
<dbReference type="EMBL" id="CALNXI010000454">
    <property type="protein sequence ID" value="CAH3027471.1"/>
    <property type="molecule type" value="Genomic_DNA"/>
</dbReference>
<feature type="transmembrane region" description="Helical" evidence="9">
    <location>
        <begin position="233"/>
        <end position="255"/>
    </location>
</feature>
<keyword evidence="8" id="KW-0807">Transducer</keyword>
<dbReference type="Proteomes" id="UP001159427">
    <property type="component" value="Unassembled WGS sequence"/>
</dbReference>
<keyword evidence="5" id="KW-0297">G-protein coupled receptor</keyword>
<keyword evidence="6 9" id="KW-0472">Membrane</keyword>
<dbReference type="PROSITE" id="PS50262">
    <property type="entry name" value="G_PROTEIN_RECEP_F1_2"/>
    <property type="match status" value="1"/>
</dbReference>
<dbReference type="InterPro" id="IPR000276">
    <property type="entry name" value="GPCR_Rhodpsn"/>
</dbReference>
<keyword evidence="3 9" id="KW-0812">Transmembrane</keyword>
<dbReference type="InterPro" id="IPR017452">
    <property type="entry name" value="GPCR_Rhodpsn_7TM"/>
</dbReference>
<evidence type="ECO:0000256" key="7">
    <source>
        <dbReference type="ARBA" id="ARBA00023170"/>
    </source>
</evidence>
<reference evidence="11 12" key="1">
    <citation type="submission" date="2022-05" db="EMBL/GenBank/DDBJ databases">
        <authorList>
            <consortium name="Genoscope - CEA"/>
            <person name="William W."/>
        </authorList>
    </citation>
    <scope>NUCLEOTIDE SEQUENCE [LARGE SCALE GENOMIC DNA]</scope>
</reference>
<keyword evidence="4 9" id="KW-1133">Transmembrane helix</keyword>
<evidence type="ECO:0000256" key="9">
    <source>
        <dbReference type="SAM" id="Phobius"/>
    </source>
</evidence>
<dbReference type="PANTHER" id="PTHR24249:SF372">
    <property type="entry name" value="G-PROTEIN COUPLED RECEPTORS FAMILY 1 PROFILE DOMAIN-CONTAINING PROTEIN"/>
    <property type="match status" value="1"/>
</dbReference>
<keyword evidence="12" id="KW-1185">Reference proteome</keyword>
<dbReference type="PRINTS" id="PR00237">
    <property type="entry name" value="GPCRRHODOPSN"/>
</dbReference>
<sequence length="288" mass="33222">METWFWVLVWFLSIITMTGNGFIIFLVCSRRHLRTKTNAFIVSLGVADFCVGMNVVPSLFFLELIGQSHSKGLDKGLKVVRWLFQDASAMNMCILVLDRYIAVVKPLKYLTFMTSTRVIQLISFSWVVTVGIILVESSLLFTSKGKLVLIWLIIVLFFFLPSVMIVFCCTSMFRVVYMQNRTANVLGRKLCFYRRREKSALIMMAIVTVLLPIYCGSYIRCVFINIWNDQCNAFNYSVPMLILNSAVNPLAYAFFKRDIKNEIKAFFSFMTLRRDKVERFRKAGLVGP</sequence>
<comment type="subcellular location">
    <subcellularLocation>
        <location evidence="1">Cell membrane</location>
        <topology evidence="1">Multi-pass membrane protein</topology>
    </subcellularLocation>
</comment>
<keyword evidence="7" id="KW-0675">Receptor</keyword>
<dbReference type="PANTHER" id="PTHR24249">
    <property type="entry name" value="HISTAMINE RECEPTOR-RELATED G-PROTEIN COUPLED RECEPTOR"/>
    <property type="match status" value="1"/>
</dbReference>
<proteinExistence type="predicted"/>
<dbReference type="Gene3D" id="1.20.1070.10">
    <property type="entry name" value="Rhodopsin 7-helix transmembrane proteins"/>
    <property type="match status" value="1"/>
</dbReference>
<feature type="transmembrane region" description="Helical" evidence="9">
    <location>
        <begin position="148"/>
        <end position="178"/>
    </location>
</feature>
<dbReference type="CDD" id="cd00637">
    <property type="entry name" value="7tm_classA_rhodopsin-like"/>
    <property type="match status" value="1"/>
</dbReference>
<evidence type="ECO:0000256" key="1">
    <source>
        <dbReference type="ARBA" id="ARBA00004651"/>
    </source>
</evidence>
<accession>A0ABN8MFZ2</accession>
<feature type="transmembrane region" description="Helical" evidence="9">
    <location>
        <begin position="199"/>
        <end position="227"/>
    </location>
</feature>
<feature type="transmembrane region" description="Helical" evidence="9">
    <location>
        <begin position="39"/>
        <end position="62"/>
    </location>
</feature>
<dbReference type="SMART" id="SM01381">
    <property type="entry name" value="7TM_GPCR_Srsx"/>
    <property type="match status" value="1"/>
</dbReference>
<evidence type="ECO:0000256" key="5">
    <source>
        <dbReference type="ARBA" id="ARBA00023040"/>
    </source>
</evidence>
<organism evidence="11 12">
    <name type="scientific">Porites evermanni</name>
    <dbReference type="NCBI Taxonomy" id="104178"/>
    <lineage>
        <taxon>Eukaryota</taxon>
        <taxon>Metazoa</taxon>
        <taxon>Cnidaria</taxon>
        <taxon>Anthozoa</taxon>
        <taxon>Hexacorallia</taxon>
        <taxon>Scleractinia</taxon>
        <taxon>Fungiina</taxon>
        <taxon>Poritidae</taxon>
        <taxon>Porites</taxon>
    </lineage>
</organism>
<evidence type="ECO:0000256" key="8">
    <source>
        <dbReference type="ARBA" id="ARBA00023224"/>
    </source>
</evidence>
<feature type="transmembrane region" description="Helical" evidence="9">
    <location>
        <begin position="82"/>
        <end position="101"/>
    </location>
</feature>
<evidence type="ECO:0000313" key="12">
    <source>
        <dbReference type="Proteomes" id="UP001159427"/>
    </source>
</evidence>
<feature type="transmembrane region" description="Helical" evidence="9">
    <location>
        <begin position="121"/>
        <end position="142"/>
    </location>
</feature>
<evidence type="ECO:0000259" key="10">
    <source>
        <dbReference type="PROSITE" id="PS50262"/>
    </source>
</evidence>
<feature type="transmembrane region" description="Helical" evidence="9">
    <location>
        <begin position="6"/>
        <end position="27"/>
    </location>
</feature>
<protein>
    <recommendedName>
        <fullName evidence="10">G-protein coupled receptors family 1 profile domain-containing protein</fullName>
    </recommendedName>
</protein>
<evidence type="ECO:0000256" key="2">
    <source>
        <dbReference type="ARBA" id="ARBA00022475"/>
    </source>
</evidence>
<comment type="caution">
    <text evidence="11">The sequence shown here is derived from an EMBL/GenBank/DDBJ whole genome shotgun (WGS) entry which is preliminary data.</text>
</comment>
<evidence type="ECO:0000313" key="11">
    <source>
        <dbReference type="EMBL" id="CAH3027471.1"/>
    </source>
</evidence>